<dbReference type="InterPro" id="IPR051599">
    <property type="entry name" value="Cell_Envelope_Assoc"/>
</dbReference>
<accession>A0A1X4NR88</accession>
<dbReference type="GO" id="GO:0043164">
    <property type="term" value="P:Gram-negative-bacterium-type cell wall biogenesis"/>
    <property type="evidence" value="ECO:0007669"/>
    <property type="project" value="TreeGrafter"/>
</dbReference>
<proteinExistence type="predicted"/>
<protein>
    <recommendedName>
        <fullName evidence="2">DUF218 domain-containing protein</fullName>
    </recommendedName>
</protein>
<dbReference type="GO" id="GO:0000270">
    <property type="term" value="P:peptidoglycan metabolic process"/>
    <property type="evidence" value="ECO:0007669"/>
    <property type="project" value="TreeGrafter"/>
</dbReference>
<dbReference type="STRING" id="1123756.MGEO_02965"/>
<dbReference type="Pfam" id="PF02698">
    <property type="entry name" value="DUF218"/>
    <property type="match status" value="1"/>
</dbReference>
<evidence type="ECO:0000313" key="3">
    <source>
        <dbReference type="EMBL" id="OSQ53502.1"/>
    </source>
</evidence>
<dbReference type="EMBL" id="JFKC01000001">
    <property type="protein sequence ID" value="OSQ53502.1"/>
    <property type="molecule type" value="Genomic_DNA"/>
</dbReference>
<gene>
    <name evidence="3" type="ORF">MGEO_02965</name>
</gene>
<evidence type="ECO:0000259" key="2">
    <source>
        <dbReference type="Pfam" id="PF02698"/>
    </source>
</evidence>
<reference evidence="3 4" key="1">
    <citation type="submission" date="2014-03" db="EMBL/GenBank/DDBJ databases">
        <title>The draft genome sequence of Marivita geojedonensis KCTC 23882.</title>
        <authorList>
            <person name="Lai Q."/>
            <person name="Shao Z."/>
        </authorList>
    </citation>
    <scope>NUCLEOTIDE SEQUENCE [LARGE SCALE GENOMIC DNA]</scope>
    <source>
        <strain evidence="3 4">DPG-138</strain>
    </source>
</reference>
<dbReference type="RefSeq" id="WP_085635186.1">
    <property type="nucleotide sequence ID" value="NZ_JFKC01000001.1"/>
</dbReference>
<evidence type="ECO:0000256" key="1">
    <source>
        <dbReference type="SAM" id="Phobius"/>
    </source>
</evidence>
<dbReference type="PANTHER" id="PTHR30336">
    <property type="entry name" value="INNER MEMBRANE PROTEIN, PROBABLE PERMEASE"/>
    <property type="match status" value="1"/>
</dbReference>
<comment type="caution">
    <text evidence="3">The sequence shown here is derived from an EMBL/GenBank/DDBJ whole genome shotgun (WGS) entry which is preliminary data.</text>
</comment>
<sequence length="265" mass="28476">MDSLFFVLSKLVWLLIQPESWLTVLLGLTLWGLHRQSFLVARRFVLCALSLVLIIGIVPIGAILIRPLEVRFPAAPDISYPAAIIVLGGGEDARMSAVSGLPELNDAGERLLLGAALAKQHGDAKLIFTGGSASLIDQSVSGADGAQTLFDAFGVSRERVVLEPKARNTAENASLTRALVDDITAGPWVLVTSAFHMPRSVGAFCAAGWRNIVPYPVDYRAADRPGLGWSFAANLKLLNVAAKEWIGLVVYRVTGRTTEVMPRSC</sequence>
<organism evidence="3 4">
    <name type="scientific">Marivita geojedonensis</name>
    <dbReference type="NCBI Taxonomy" id="1123756"/>
    <lineage>
        <taxon>Bacteria</taxon>
        <taxon>Pseudomonadati</taxon>
        <taxon>Pseudomonadota</taxon>
        <taxon>Alphaproteobacteria</taxon>
        <taxon>Rhodobacterales</taxon>
        <taxon>Roseobacteraceae</taxon>
        <taxon>Marivita</taxon>
    </lineage>
</organism>
<dbReference type="InterPro" id="IPR014729">
    <property type="entry name" value="Rossmann-like_a/b/a_fold"/>
</dbReference>
<dbReference type="PANTHER" id="PTHR30336:SF4">
    <property type="entry name" value="ENVELOPE BIOGENESIS FACTOR ELYC"/>
    <property type="match status" value="1"/>
</dbReference>
<evidence type="ECO:0000313" key="4">
    <source>
        <dbReference type="Proteomes" id="UP000193926"/>
    </source>
</evidence>
<dbReference type="Gene3D" id="3.40.50.620">
    <property type="entry name" value="HUPs"/>
    <property type="match status" value="1"/>
</dbReference>
<name>A0A1X4NR88_9RHOB</name>
<keyword evidence="1" id="KW-0472">Membrane</keyword>
<keyword evidence="1" id="KW-1133">Transmembrane helix</keyword>
<dbReference type="AlphaFoldDB" id="A0A1X4NR88"/>
<dbReference type="OrthoDB" id="9809813at2"/>
<keyword evidence="4" id="KW-1185">Reference proteome</keyword>
<feature type="transmembrane region" description="Helical" evidence="1">
    <location>
        <begin position="45"/>
        <end position="65"/>
    </location>
</feature>
<dbReference type="GO" id="GO:0005886">
    <property type="term" value="C:plasma membrane"/>
    <property type="evidence" value="ECO:0007669"/>
    <property type="project" value="TreeGrafter"/>
</dbReference>
<dbReference type="CDD" id="cd06259">
    <property type="entry name" value="YdcF-like"/>
    <property type="match status" value="1"/>
</dbReference>
<feature type="domain" description="DUF218" evidence="2">
    <location>
        <begin position="83"/>
        <end position="247"/>
    </location>
</feature>
<dbReference type="InterPro" id="IPR003848">
    <property type="entry name" value="DUF218"/>
</dbReference>
<dbReference type="Proteomes" id="UP000193926">
    <property type="component" value="Unassembled WGS sequence"/>
</dbReference>
<keyword evidence="1" id="KW-0812">Transmembrane</keyword>
<feature type="transmembrane region" description="Helical" evidence="1">
    <location>
        <begin position="12"/>
        <end position="33"/>
    </location>
</feature>